<protein>
    <recommendedName>
        <fullName evidence="5">CENP-V/GFA domain-containing protein</fullName>
    </recommendedName>
</protein>
<dbReference type="STRING" id="50990.A0A4Y7QF55"/>
<keyword evidence="3" id="KW-0862">Zinc</keyword>
<keyword evidence="4" id="KW-0456">Lyase</keyword>
<dbReference type="SUPFAM" id="SSF51316">
    <property type="entry name" value="Mss4-like"/>
    <property type="match status" value="1"/>
</dbReference>
<dbReference type="PANTHER" id="PTHR33337">
    <property type="entry name" value="GFA DOMAIN-CONTAINING PROTEIN"/>
    <property type="match status" value="1"/>
</dbReference>
<dbReference type="Proteomes" id="UP000294933">
    <property type="component" value="Unassembled WGS sequence"/>
</dbReference>
<comment type="similarity">
    <text evidence="1">Belongs to the Gfa family.</text>
</comment>
<dbReference type="EMBL" id="ML170162">
    <property type="protein sequence ID" value="TDL25891.1"/>
    <property type="molecule type" value="Genomic_DNA"/>
</dbReference>
<dbReference type="Pfam" id="PF04828">
    <property type="entry name" value="GFA"/>
    <property type="match status" value="1"/>
</dbReference>
<dbReference type="OrthoDB" id="428768at2759"/>
<evidence type="ECO:0000256" key="3">
    <source>
        <dbReference type="ARBA" id="ARBA00022833"/>
    </source>
</evidence>
<name>A0A4Y7QF55_9AGAM</name>
<evidence type="ECO:0000256" key="1">
    <source>
        <dbReference type="ARBA" id="ARBA00005495"/>
    </source>
</evidence>
<evidence type="ECO:0000256" key="2">
    <source>
        <dbReference type="ARBA" id="ARBA00022723"/>
    </source>
</evidence>
<organism evidence="6 7">
    <name type="scientific">Rickenella mellea</name>
    <dbReference type="NCBI Taxonomy" id="50990"/>
    <lineage>
        <taxon>Eukaryota</taxon>
        <taxon>Fungi</taxon>
        <taxon>Dikarya</taxon>
        <taxon>Basidiomycota</taxon>
        <taxon>Agaricomycotina</taxon>
        <taxon>Agaricomycetes</taxon>
        <taxon>Hymenochaetales</taxon>
        <taxon>Rickenellaceae</taxon>
        <taxon>Rickenella</taxon>
    </lineage>
</organism>
<dbReference type="VEuPathDB" id="FungiDB:BD410DRAFT_783871"/>
<dbReference type="AlphaFoldDB" id="A0A4Y7QF55"/>
<evidence type="ECO:0000259" key="5">
    <source>
        <dbReference type="PROSITE" id="PS51891"/>
    </source>
</evidence>
<keyword evidence="7" id="KW-1185">Reference proteome</keyword>
<evidence type="ECO:0000256" key="4">
    <source>
        <dbReference type="ARBA" id="ARBA00023239"/>
    </source>
</evidence>
<dbReference type="PANTHER" id="PTHR33337:SF40">
    <property type="entry name" value="CENP-V_GFA DOMAIN-CONTAINING PROTEIN-RELATED"/>
    <property type="match status" value="1"/>
</dbReference>
<dbReference type="InterPro" id="IPR011057">
    <property type="entry name" value="Mss4-like_sf"/>
</dbReference>
<evidence type="ECO:0000313" key="7">
    <source>
        <dbReference type="Proteomes" id="UP000294933"/>
    </source>
</evidence>
<keyword evidence="2" id="KW-0479">Metal-binding</keyword>
<reference evidence="6 7" key="1">
    <citation type="submission" date="2018-06" db="EMBL/GenBank/DDBJ databases">
        <title>A transcriptomic atlas of mushroom development highlights an independent origin of complex multicellularity.</title>
        <authorList>
            <consortium name="DOE Joint Genome Institute"/>
            <person name="Krizsan K."/>
            <person name="Almasi E."/>
            <person name="Merenyi Z."/>
            <person name="Sahu N."/>
            <person name="Viragh M."/>
            <person name="Koszo T."/>
            <person name="Mondo S."/>
            <person name="Kiss B."/>
            <person name="Balint B."/>
            <person name="Kues U."/>
            <person name="Barry K."/>
            <person name="Hegedus J.C."/>
            <person name="Henrissat B."/>
            <person name="Johnson J."/>
            <person name="Lipzen A."/>
            <person name="Ohm R."/>
            <person name="Nagy I."/>
            <person name="Pangilinan J."/>
            <person name="Yan J."/>
            <person name="Xiong Y."/>
            <person name="Grigoriev I.V."/>
            <person name="Hibbett D.S."/>
            <person name="Nagy L.G."/>
        </authorList>
    </citation>
    <scope>NUCLEOTIDE SEQUENCE [LARGE SCALE GENOMIC DNA]</scope>
    <source>
        <strain evidence="6 7">SZMC22713</strain>
    </source>
</reference>
<dbReference type="GO" id="GO:0046872">
    <property type="term" value="F:metal ion binding"/>
    <property type="evidence" value="ECO:0007669"/>
    <property type="project" value="UniProtKB-KW"/>
</dbReference>
<dbReference type="InterPro" id="IPR006913">
    <property type="entry name" value="CENP-V/GFA"/>
</dbReference>
<accession>A0A4Y7QF55</accession>
<proteinExistence type="inferred from homology"/>
<feature type="domain" description="CENP-V/GFA" evidence="5">
    <location>
        <begin position="2"/>
        <end position="106"/>
    </location>
</feature>
<dbReference type="PROSITE" id="PS51891">
    <property type="entry name" value="CENP_V_GFA"/>
    <property type="match status" value="1"/>
</dbReference>
<sequence>MFSAACLCNGVNFSVDAQPIVASCCHCKNCKKYTGTAFTTNLVFPAGTLRVTKGEDLIKLYHDPAQDSGNALDRHFCSNCGSPLFNLNGDFGKTLAVFCGALEDWDHRAPQIEYYSKDREQWVAEITGAEQATTKPGRDSK</sequence>
<gene>
    <name evidence="6" type="ORF">BD410DRAFT_783871</name>
</gene>
<evidence type="ECO:0000313" key="6">
    <source>
        <dbReference type="EMBL" id="TDL25891.1"/>
    </source>
</evidence>
<dbReference type="GO" id="GO:0016846">
    <property type="term" value="F:carbon-sulfur lyase activity"/>
    <property type="evidence" value="ECO:0007669"/>
    <property type="project" value="InterPro"/>
</dbReference>
<dbReference type="Gene3D" id="3.90.1590.10">
    <property type="entry name" value="glutathione-dependent formaldehyde- activating enzyme (gfa)"/>
    <property type="match status" value="1"/>
</dbReference>